<evidence type="ECO:0000313" key="2">
    <source>
        <dbReference type="Proteomes" id="UP000274504"/>
    </source>
</evidence>
<dbReference type="Proteomes" id="UP000274504">
    <property type="component" value="Unassembled WGS sequence"/>
</dbReference>
<name>A0A3P6ZSD6_HYMDI</name>
<protein>
    <submittedName>
        <fullName evidence="1">Uncharacterized protein</fullName>
    </submittedName>
</protein>
<proteinExistence type="predicted"/>
<gene>
    <name evidence="1" type="ORF">HDID_LOCUS6668</name>
</gene>
<evidence type="ECO:0000313" key="1">
    <source>
        <dbReference type="EMBL" id="VDL58986.1"/>
    </source>
</evidence>
<accession>A0A3P6ZSD6</accession>
<dbReference type="EMBL" id="UYSG01006693">
    <property type="protein sequence ID" value="VDL58986.1"/>
    <property type="molecule type" value="Genomic_DNA"/>
</dbReference>
<organism evidence="1 2">
    <name type="scientific">Hymenolepis diminuta</name>
    <name type="common">Rat tapeworm</name>
    <dbReference type="NCBI Taxonomy" id="6216"/>
    <lineage>
        <taxon>Eukaryota</taxon>
        <taxon>Metazoa</taxon>
        <taxon>Spiralia</taxon>
        <taxon>Lophotrochozoa</taxon>
        <taxon>Platyhelminthes</taxon>
        <taxon>Cestoda</taxon>
        <taxon>Eucestoda</taxon>
        <taxon>Cyclophyllidea</taxon>
        <taxon>Hymenolepididae</taxon>
        <taxon>Hymenolepis</taxon>
    </lineage>
</organism>
<sequence>MSGTTKCEATFKGKTVATACHVADQDINLIELDWIDMLNVLEPKV</sequence>
<dbReference type="AlphaFoldDB" id="A0A3P6ZSD6"/>
<dbReference type="OrthoDB" id="6284779at2759"/>
<reference evidence="1 2" key="1">
    <citation type="submission" date="2018-11" db="EMBL/GenBank/DDBJ databases">
        <authorList>
            <consortium name="Pathogen Informatics"/>
        </authorList>
    </citation>
    <scope>NUCLEOTIDE SEQUENCE [LARGE SCALE GENOMIC DNA]</scope>
</reference>